<evidence type="ECO:0000256" key="2">
    <source>
        <dbReference type="SAM" id="SignalP"/>
    </source>
</evidence>
<accession>A0A853IE95</accession>
<dbReference type="Proteomes" id="UP000569732">
    <property type="component" value="Unassembled WGS sequence"/>
</dbReference>
<proteinExistence type="predicted"/>
<dbReference type="InterPro" id="IPR019110">
    <property type="entry name" value="Uncharacterised_RAQPRD"/>
</dbReference>
<name>A0A853IE95_9GAMM</name>
<comment type="caution">
    <text evidence="3">The sequence shown here is derived from an EMBL/GenBank/DDBJ whole genome shotgun (WGS) entry which is preliminary data.</text>
</comment>
<evidence type="ECO:0008006" key="5">
    <source>
        <dbReference type="Google" id="ProtNLM"/>
    </source>
</evidence>
<evidence type="ECO:0000256" key="1">
    <source>
        <dbReference type="SAM" id="Coils"/>
    </source>
</evidence>
<dbReference type="Pfam" id="PF09686">
    <property type="entry name" value="Plasmid_RAQPRD"/>
    <property type="match status" value="1"/>
</dbReference>
<evidence type="ECO:0000313" key="4">
    <source>
        <dbReference type="Proteomes" id="UP000569732"/>
    </source>
</evidence>
<dbReference type="EMBL" id="JACCKB010000030">
    <property type="protein sequence ID" value="NYZ67827.1"/>
    <property type="molecule type" value="Genomic_DNA"/>
</dbReference>
<gene>
    <name evidence="3" type="ORF">H0A36_17575</name>
</gene>
<keyword evidence="2" id="KW-0732">Signal</keyword>
<evidence type="ECO:0000313" key="3">
    <source>
        <dbReference type="EMBL" id="NYZ67827.1"/>
    </source>
</evidence>
<feature type="coiled-coil region" evidence="1">
    <location>
        <begin position="20"/>
        <end position="47"/>
    </location>
</feature>
<feature type="chain" id="PRO_5032316360" description="Conjugal transfer protein" evidence="2">
    <location>
        <begin position="19"/>
        <end position="96"/>
    </location>
</feature>
<protein>
    <recommendedName>
        <fullName evidence="5">Conjugal transfer protein</fullName>
    </recommendedName>
</protein>
<sequence>MRNYLLILLLAVPFIAYADSAQERALLSTLEKELVFLESKIKEAQRLSSKEARFRFDYQALKNDIAKIKGGISRYLNRPLREPRQLGDIEPVKGGY</sequence>
<keyword evidence="4" id="KW-1185">Reference proteome</keyword>
<reference evidence="3 4" key="1">
    <citation type="submission" date="2020-07" db="EMBL/GenBank/DDBJ databases">
        <title>Endozoicomonas sp. nov., isolated from sediment.</title>
        <authorList>
            <person name="Gu T."/>
        </authorList>
    </citation>
    <scope>NUCLEOTIDE SEQUENCE [LARGE SCALE GENOMIC DNA]</scope>
    <source>
        <strain evidence="3 4">SM1973</strain>
    </source>
</reference>
<keyword evidence="1" id="KW-0175">Coiled coil</keyword>
<dbReference type="AlphaFoldDB" id="A0A853IE95"/>
<feature type="signal peptide" evidence="2">
    <location>
        <begin position="1"/>
        <end position="18"/>
    </location>
</feature>
<organism evidence="3 4">
    <name type="scientific">Spartinivicinus marinus</name>
    <dbReference type="NCBI Taxonomy" id="2994442"/>
    <lineage>
        <taxon>Bacteria</taxon>
        <taxon>Pseudomonadati</taxon>
        <taxon>Pseudomonadota</taxon>
        <taxon>Gammaproteobacteria</taxon>
        <taxon>Oceanospirillales</taxon>
        <taxon>Zooshikellaceae</taxon>
        <taxon>Spartinivicinus</taxon>
    </lineage>
</organism>
<dbReference type="RefSeq" id="WP_180569850.1">
    <property type="nucleotide sequence ID" value="NZ_JACCKB010000030.1"/>
</dbReference>